<accession>I3T5V2</accession>
<reference evidence="2" key="1">
    <citation type="submission" date="2012-05" db="EMBL/GenBank/DDBJ databases">
        <authorList>
            <person name="Krishnakumar V."/>
            <person name="Cheung F."/>
            <person name="Xiao Y."/>
            <person name="Chan A."/>
            <person name="Moskal W.A."/>
            <person name="Town C.D."/>
        </authorList>
    </citation>
    <scope>NUCLEOTIDE SEQUENCE</scope>
</reference>
<sequence>MVLEHLSPWICYRQKMAGSLSQIAGSLLSFSLLPPCLVSYLEPSPHMPCRFATFAPFLLLCLFTVRYKILIIEFKVTSAILHIFLKVSREEGQGFMGEHRSSIEKQPLKKLWKMLQKENFMCLS</sequence>
<organism evidence="2">
    <name type="scientific">Lotus japonicus</name>
    <name type="common">Lotus corniculatus var. japonicus</name>
    <dbReference type="NCBI Taxonomy" id="34305"/>
    <lineage>
        <taxon>Eukaryota</taxon>
        <taxon>Viridiplantae</taxon>
        <taxon>Streptophyta</taxon>
        <taxon>Embryophyta</taxon>
        <taxon>Tracheophyta</taxon>
        <taxon>Spermatophyta</taxon>
        <taxon>Magnoliopsida</taxon>
        <taxon>eudicotyledons</taxon>
        <taxon>Gunneridae</taxon>
        <taxon>Pentapetalae</taxon>
        <taxon>rosids</taxon>
        <taxon>fabids</taxon>
        <taxon>Fabales</taxon>
        <taxon>Fabaceae</taxon>
        <taxon>Papilionoideae</taxon>
        <taxon>50 kb inversion clade</taxon>
        <taxon>NPAAA clade</taxon>
        <taxon>Hologalegina</taxon>
        <taxon>robinioid clade</taxon>
        <taxon>Loteae</taxon>
        <taxon>Lotus</taxon>
    </lineage>
</organism>
<evidence type="ECO:0000256" key="1">
    <source>
        <dbReference type="SAM" id="Phobius"/>
    </source>
</evidence>
<keyword evidence="1" id="KW-0812">Transmembrane</keyword>
<keyword evidence="1" id="KW-1133">Transmembrane helix</keyword>
<dbReference type="AlphaFoldDB" id="I3T5V2"/>
<feature type="transmembrane region" description="Helical" evidence="1">
    <location>
        <begin position="20"/>
        <end position="41"/>
    </location>
</feature>
<keyword evidence="1" id="KW-0472">Membrane</keyword>
<dbReference type="EMBL" id="BT148100">
    <property type="protein sequence ID" value="AFK47894.1"/>
    <property type="molecule type" value="mRNA"/>
</dbReference>
<evidence type="ECO:0000313" key="2">
    <source>
        <dbReference type="EMBL" id="AFK47894.1"/>
    </source>
</evidence>
<feature type="transmembrane region" description="Helical" evidence="1">
    <location>
        <begin position="47"/>
        <end position="65"/>
    </location>
</feature>
<name>I3T5V2_LOTJA</name>
<protein>
    <submittedName>
        <fullName evidence="2">Uncharacterized protein</fullName>
    </submittedName>
</protein>
<proteinExistence type="evidence at transcript level"/>